<dbReference type="AlphaFoldDB" id="A0A3N4HP87"/>
<proteinExistence type="predicted"/>
<organism evidence="1 2">
    <name type="scientific">Ascobolus immersus RN42</name>
    <dbReference type="NCBI Taxonomy" id="1160509"/>
    <lineage>
        <taxon>Eukaryota</taxon>
        <taxon>Fungi</taxon>
        <taxon>Dikarya</taxon>
        <taxon>Ascomycota</taxon>
        <taxon>Pezizomycotina</taxon>
        <taxon>Pezizomycetes</taxon>
        <taxon>Pezizales</taxon>
        <taxon>Ascobolaceae</taxon>
        <taxon>Ascobolus</taxon>
    </lineage>
</organism>
<accession>A0A3N4HP87</accession>
<dbReference type="Proteomes" id="UP000275078">
    <property type="component" value="Unassembled WGS sequence"/>
</dbReference>
<sequence length="216" mass="24872">MPLPEAHHPSPPHPFPINLDTFFNTGTNNYGFRRKLRPLSPSDTYDFSKQISALWPTLPPITHIYSYNSASPYEPGTLIVSTTDGTYEHSSPESSERDPLGPFIRKLNPDGTCGAWSEGVVTAEMLEGHSRENQEATREANRRVEEWKKGYVAKPTLHLRLRWMEGLVERGEWVHVGQYWLARKTPATRTEEQRRVFLEGWREHVGGCHYVDKRCR</sequence>
<gene>
    <name evidence="1" type="ORF">BJ508DRAFT_331958</name>
</gene>
<dbReference type="EMBL" id="ML119761">
    <property type="protein sequence ID" value="RPA75549.1"/>
    <property type="molecule type" value="Genomic_DNA"/>
</dbReference>
<protein>
    <submittedName>
        <fullName evidence="1">Uncharacterized protein</fullName>
    </submittedName>
</protein>
<keyword evidence="2" id="KW-1185">Reference proteome</keyword>
<evidence type="ECO:0000313" key="2">
    <source>
        <dbReference type="Proteomes" id="UP000275078"/>
    </source>
</evidence>
<name>A0A3N4HP87_ASCIM</name>
<reference evidence="1 2" key="1">
    <citation type="journal article" date="2018" name="Nat. Ecol. Evol.">
        <title>Pezizomycetes genomes reveal the molecular basis of ectomycorrhizal truffle lifestyle.</title>
        <authorList>
            <person name="Murat C."/>
            <person name="Payen T."/>
            <person name="Noel B."/>
            <person name="Kuo A."/>
            <person name="Morin E."/>
            <person name="Chen J."/>
            <person name="Kohler A."/>
            <person name="Krizsan K."/>
            <person name="Balestrini R."/>
            <person name="Da Silva C."/>
            <person name="Montanini B."/>
            <person name="Hainaut M."/>
            <person name="Levati E."/>
            <person name="Barry K.W."/>
            <person name="Belfiori B."/>
            <person name="Cichocki N."/>
            <person name="Clum A."/>
            <person name="Dockter R.B."/>
            <person name="Fauchery L."/>
            <person name="Guy J."/>
            <person name="Iotti M."/>
            <person name="Le Tacon F."/>
            <person name="Lindquist E.A."/>
            <person name="Lipzen A."/>
            <person name="Malagnac F."/>
            <person name="Mello A."/>
            <person name="Molinier V."/>
            <person name="Miyauchi S."/>
            <person name="Poulain J."/>
            <person name="Riccioni C."/>
            <person name="Rubini A."/>
            <person name="Sitrit Y."/>
            <person name="Splivallo R."/>
            <person name="Traeger S."/>
            <person name="Wang M."/>
            <person name="Zifcakova L."/>
            <person name="Wipf D."/>
            <person name="Zambonelli A."/>
            <person name="Paolocci F."/>
            <person name="Nowrousian M."/>
            <person name="Ottonello S."/>
            <person name="Baldrian P."/>
            <person name="Spatafora J.W."/>
            <person name="Henrissat B."/>
            <person name="Nagy L.G."/>
            <person name="Aury J.M."/>
            <person name="Wincker P."/>
            <person name="Grigoriev I.V."/>
            <person name="Bonfante P."/>
            <person name="Martin F.M."/>
        </authorList>
    </citation>
    <scope>NUCLEOTIDE SEQUENCE [LARGE SCALE GENOMIC DNA]</scope>
    <source>
        <strain evidence="1 2">RN42</strain>
    </source>
</reference>
<evidence type="ECO:0000313" key="1">
    <source>
        <dbReference type="EMBL" id="RPA75549.1"/>
    </source>
</evidence>